<dbReference type="NCBIfam" id="TIGR01079">
    <property type="entry name" value="rplX_bact"/>
    <property type="match status" value="1"/>
</dbReference>
<evidence type="ECO:0000256" key="2">
    <source>
        <dbReference type="ARBA" id="ARBA00022980"/>
    </source>
</evidence>
<comment type="similarity">
    <text evidence="1 5">Belongs to the universal ribosomal protein uL24 family.</text>
</comment>
<dbReference type="Pfam" id="PF17136">
    <property type="entry name" value="ribosomal_L24"/>
    <property type="match status" value="1"/>
</dbReference>
<dbReference type="PANTHER" id="PTHR12903">
    <property type="entry name" value="MITOCHONDRIAL RIBOSOMAL PROTEIN L24"/>
    <property type="match status" value="1"/>
</dbReference>
<comment type="function">
    <text evidence="5">One of the proteins that surrounds the polypeptide exit tunnel on the outside of the subunit.</text>
</comment>
<keyword evidence="2 5" id="KW-0689">Ribosomal protein</keyword>
<dbReference type="SUPFAM" id="SSF50104">
    <property type="entry name" value="Translation proteins SH3-like domain"/>
    <property type="match status" value="1"/>
</dbReference>
<evidence type="ECO:0000313" key="8">
    <source>
        <dbReference type="Proteomes" id="UP000178794"/>
    </source>
</evidence>
<sequence length="96" mass="10323">MKIKTGDTVLIRTGKDAGKQGTVTRALPKLDKVLVEGINVVKKHVKPRGQKGTTVEVSLPLHVSNVALVDGKKVGRVAYVTKGDKKERVIKGKLAK</sequence>
<protein>
    <recommendedName>
        <fullName evidence="4 5">Large ribosomal subunit protein uL24</fullName>
    </recommendedName>
</protein>
<keyword evidence="3 5" id="KW-0687">Ribonucleoprotein</keyword>
<comment type="function">
    <text evidence="5">One of two assembly initiator proteins, it binds directly to the 5'-end of the 23S rRNA, where it nucleates assembly of the 50S subunit.</text>
</comment>
<comment type="caution">
    <text evidence="7">The sequence shown here is derived from an EMBL/GenBank/DDBJ whole genome shotgun (WGS) entry which is preliminary data.</text>
</comment>
<dbReference type="SMART" id="SM00739">
    <property type="entry name" value="KOW"/>
    <property type="match status" value="1"/>
</dbReference>
<dbReference type="GO" id="GO:0005840">
    <property type="term" value="C:ribosome"/>
    <property type="evidence" value="ECO:0007669"/>
    <property type="project" value="UniProtKB-KW"/>
</dbReference>
<dbReference type="InterPro" id="IPR014722">
    <property type="entry name" value="Rib_uL2_dom2"/>
</dbReference>
<feature type="domain" description="KOW" evidence="6">
    <location>
        <begin position="2"/>
        <end position="29"/>
    </location>
</feature>
<dbReference type="AlphaFoldDB" id="A0A1F6DD74"/>
<dbReference type="GO" id="GO:1990904">
    <property type="term" value="C:ribonucleoprotein complex"/>
    <property type="evidence" value="ECO:0007669"/>
    <property type="project" value="UniProtKB-KW"/>
</dbReference>
<organism evidence="7 8">
    <name type="scientific">Candidatus Kaiserbacteria bacterium RIFCSPHIGHO2_02_FULL_50_50</name>
    <dbReference type="NCBI Taxonomy" id="1798492"/>
    <lineage>
        <taxon>Bacteria</taxon>
        <taxon>Candidatus Kaiseribacteriota</taxon>
    </lineage>
</organism>
<evidence type="ECO:0000256" key="3">
    <source>
        <dbReference type="ARBA" id="ARBA00023274"/>
    </source>
</evidence>
<dbReference type="Proteomes" id="UP000178794">
    <property type="component" value="Unassembled WGS sequence"/>
</dbReference>
<keyword evidence="5" id="KW-0699">rRNA-binding</keyword>
<name>A0A1F6DD74_9BACT</name>
<evidence type="ECO:0000256" key="5">
    <source>
        <dbReference type="HAMAP-Rule" id="MF_01326"/>
    </source>
</evidence>
<dbReference type="Pfam" id="PF00467">
    <property type="entry name" value="KOW"/>
    <property type="match status" value="1"/>
</dbReference>
<dbReference type="Gene3D" id="2.30.30.30">
    <property type="match status" value="1"/>
</dbReference>
<comment type="subunit">
    <text evidence="5">Part of the 50S ribosomal subunit.</text>
</comment>
<dbReference type="CDD" id="cd06089">
    <property type="entry name" value="KOW_RPL26"/>
    <property type="match status" value="1"/>
</dbReference>
<proteinExistence type="inferred from homology"/>
<dbReference type="GO" id="GO:0003735">
    <property type="term" value="F:structural constituent of ribosome"/>
    <property type="evidence" value="ECO:0007669"/>
    <property type="project" value="InterPro"/>
</dbReference>
<dbReference type="InterPro" id="IPR057264">
    <property type="entry name" value="Ribosomal_uL24_C"/>
</dbReference>
<dbReference type="InterPro" id="IPR003256">
    <property type="entry name" value="Ribosomal_uL24"/>
</dbReference>
<dbReference type="EMBL" id="MFLF01000016">
    <property type="protein sequence ID" value="OGG59351.1"/>
    <property type="molecule type" value="Genomic_DNA"/>
</dbReference>
<evidence type="ECO:0000313" key="7">
    <source>
        <dbReference type="EMBL" id="OGG59351.1"/>
    </source>
</evidence>
<keyword evidence="5" id="KW-0694">RNA-binding</keyword>
<reference evidence="7 8" key="1">
    <citation type="journal article" date="2016" name="Nat. Commun.">
        <title>Thousands of microbial genomes shed light on interconnected biogeochemical processes in an aquifer system.</title>
        <authorList>
            <person name="Anantharaman K."/>
            <person name="Brown C.T."/>
            <person name="Hug L.A."/>
            <person name="Sharon I."/>
            <person name="Castelle C.J."/>
            <person name="Probst A.J."/>
            <person name="Thomas B.C."/>
            <person name="Singh A."/>
            <person name="Wilkins M.J."/>
            <person name="Karaoz U."/>
            <person name="Brodie E.L."/>
            <person name="Williams K.H."/>
            <person name="Hubbard S.S."/>
            <person name="Banfield J.F."/>
        </authorList>
    </citation>
    <scope>NUCLEOTIDE SEQUENCE [LARGE SCALE GENOMIC DNA]</scope>
</reference>
<dbReference type="HAMAP" id="MF_01326_B">
    <property type="entry name" value="Ribosomal_uL24_B"/>
    <property type="match status" value="1"/>
</dbReference>
<evidence type="ECO:0000259" key="6">
    <source>
        <dbReference type="SMART" id="SM00739"/>
    </source>
</evidence>
<dbReference type="GO" id="GO:0019843">
    <property type="term" value="F:rRNA binding"/>
    <property type="evidence" value="ECO:0007669"/>
    <property type="project" value="UniProtKB-UniRule"/>
</dbReference>
<evidence type="ECO:0000256" key="4">
    <source>
        <dbReference type="ARBA" id="ARBA00035206"/>
    </source>
</evidence>
<dbReference type="InterPro" id="IPR008991">
    <property type="entry name" value="Translation_prot_SH3-like_sf"/>
</dbReference>
<dbReference type="InterPro" id="IPR041988">
    <property type="entry name" value="Ribosomal_uL24_KOW"/>
</dbReference>
<evidence type="ECO:0000256" key="1">
    <source>
        <dbReference type="ARBA" id="ARBA00010618"/>
    </source>
</evidence>
<accession>A0A1F6DD74</accession>
<dbReference type="GO" id="GO:0006412">
    <property type="term" value="P:translation"/>
    <property type="evidence" value="ECO:0007669"/>
    <property type="project" value="UniProtKB-UniRule"/>
</dbReference>
<gene>
    <name evidence="5" type="primary">rplX</name>
    <name evidence="7" type="ORF">A3C89_02505</name>
</gene>
<dbReference type="InterPro" id="IPR005824">
    <property type="entry name" value="KOW"/>
</dbReference>
<dbReference type="STRING" id="1798492.A3C89_02505"/>